<evidence type="ECO:0000256" key="4">
    <source>
        <dbReference type="ARBA" id="ARBA00022912"/>
    </source>
</evidence>
<sequence length="394" mass="44379">MHGHIFDLIRILSINGLPPDTQYLFLGDIVDRGEFNIEMITLIYLMKILFPDDVYIIRGNHEFEDIVDHTHVQSEMRALYGNDDLIKKLYKTFTYMSIGAKIDDDYAFCVHGGICQNFFFISQLEEIPKPVEQVTTYPIILGVVWSDPYENVEEYCSSDRGLGEHFGIKPLNNFLQKNGIFMIIRGHQVVDKGVVSAMNHRITTVFSASSYCGENENMSGIIKFVSEARYEPATYPPLPYAKRIEVGLLPLEMFDKLQKKALGKRKSLGGIPNTPLGSLQSIPSRNAMIGCSNSSSPSLNRDPITRPKVNRNQLPHLELNEKPKVTTRHVRSNSSIENNLFLNTRLTTRNVVSTAGNIQSKASANRKLIPSAIPTAMTARQPEKAPTVYRSARK</sequence>
<protein>
    <recommendedName>
        <fullName evidence="8">Serine/threonine-protein phosphatase</fullName>
        <ecNumber evidence="8">3.1.3.16</ecNumber>
    </recommendedName>
</protein>
<feature type="domain" description="Serine/threonine specific protein phosphatases" evidence="9">
    <location>
        <begin position="57"/>
        <end position="62"/>
    </location>
</feature>
<keyword evidence="3 8" id="KW-0378">Hydrolase</keyword>
<evidence type="ECO:0000256" key="8">
    <source>
        <dbReference type="RuleBase" id="RU004273"/>
    </source>
</evidence>
<dbReference type="CDD" id="cd00144">
    <property type="entry name" value="MPP_PPP_family"/>
    <property type="match status" value="1"/>
</dbReference>
<comment type="cofactor">
    <cofactor evidence="1">
        <name>Mn(2+)</name>
        <dbReference type="ChEBI" id="CHEBI:29035"/>
    </cofactor>
</comment>
<evidence type="ECO:0000256" key="2">
    <source>
        <dbReference type="ARBA" id="ARBA00022723"/>
    </source>
</evidence>
<evidence type="ECO:0000256" key="7">
    <source>
        <dbReference type="ARBA" id="ARBA00048336"/>
    </source>
</evidence>
<keyword evidence="11" id="KW-1185">Reference proteome</keyword>
<proteinExistence type="inferred from homology"/>
<dbReference type="SUPFAM" id="SSF56300">
    <property type="entry name" value="Metallo-dependent phosphatases"/>
    <property type="match status" value="1"/>
</dbReference>
<dbReference type="Proteomes" id="UP000179807">
    <property type="component" value="Unassembled WGS sequence"/>
</dbReference>
<dbReference type="PROSITE" id="PS00125">
    <property type="entry name" value="SER_THR_PHOSPHATASE"/>
    <property type="match status" value="1"/>
</dbReference>
<name>A0A1J4KT37_9EUKA</name>
<accession>A0A1J4KT37</accession>
<gene>
    <name evidence="10" type="ORF">TRFO_43030</name>
</gene>
<reference evidence="10" key="1">
    <citation type="submission" date="2016-10" db="EMBL/GenBank/DDBJ databases">
        <authorList>
            <person name="Benchimol M."/>
            <person name="Almeida L.G."/>
            <person name="Vasconcelos A.T."/>
            <person name="Perreira-Neves A."/>
            <person name="Rosa I.A."/>
            <person name="Tasca T."/>
            <person name="Bogo M.R."/>
            <person name="de Souza W."/>
        </authorList>
    </citation>
    <scope>NUCLEOTIDE SEQUENCE [LARGE SCALE GENOMIC DNA]</scope>
    <source>
        <strain evidence="10">K</strain>
    </source>
</reference>
<dbReference type="PRINTS" id="PR00114">
    <property type="entry name" value="STPHPHTASE"/>
</dbReference>
<comment type="similarity">
    <text evidence="8">Belongs to the PPP phosphatase family.</text>
</comment>
<dbReference type="GeneID" id="94849299"/>
<dbReference type="SMART" id="SM00156">
    <property type="entry name" value="PP2Ac"/>
    <property type="match status" value="1"/>
</dbReference>
<dbReference type="GO" id="GO:0005737">
    <property type="term" value="C:cytoplasm"/>
    <property type="evidence" value="ECO:0007669"/>
    <property type="project" value="TreeGrafter"/>
</dbReference>
<dbReference type="InterPro" id="IPR050341">
    <property type="entry name" value="PP1_catalytic_subunit"/>
</dbReference>
<dbReference type="RefSeq" id="XP_068367593.1">
    <property type="nucleotide sequence ID" value="XM_068514595.1"/>
</dbReference>
<dbReference type="GO" id="GO:0046872">
    <property type="term" value="F:metal ion binding"/>
    <property type="evidence" value="ECO:0007669"/>
    <property type="project" value="UniProtKB-KW"/>
</dbReference>
<comment type="catalytic activity">
    <reaction evidence="7 8">
        <text>O-phospho-L-threonyl-[protein] + H2O = L-threonyl-[protein] + phosphate</text>
        <dbReference type="Rhea" id="RHEA:47004"/>
        <dbReference type="Rhea" id="RHEA-COMP:11060"/>
        <dbReference type="Rhea" id="RHEA-COMP:11605"/>
        <dbReference type="ChEBI" id="CHEBI:15377"/>
        <dbReference type="ChEBI" id="CHEBI:30013"/>
        <dbReference type="ChEBI" id="CHEBI:43474"/>
        <dbReference type="ChEBI" id="CHEBI:61977"/>
        <dbReference type="EC" id="3.1.3.16"/>
    </reaction>
</comment>
<evidence type="ECO:0000256" key="1">
    <source>
        <dbReference type="ARBA" id="ARBA00001936"/>
    </source>
</evidence>
<evidence type="ECO:0000313" key="11">
    <source>
        <dbReference type="Proteomes" id="UP000179807"/>
    </source>
</evidence>
<dbReference type="EC" id="3.1.3.16" evidence="8"/>
<dbReference type="InterPro" id="IPR029052">
    <property type="entry name" value="Metallo-depent_PP-like"/>
</dbReference>
<dbReference type="VEuPathDB" id="TrichDB:TRFO_43030"/>
<dbReference type="InterPro" id="IPR004843">
    <property type="entry name" value="Calcineurin-like_PHP"/>
</dbReference>
<comment type="caution">
    <text evidence="10">The sequence shown here is derived from an EMBL/GenBank/DDBJ whole genome shotgun (WGS) entry which is preliminary data.</text>
</comment>
<dbReference type="Gene3D" id="3.60.21.10">
    <property type="match status" value="1"/>
</dbReference>
<dbReference type="AlphaFoldDB" id="A0A1J4KT37"/>
<dbReference type="PANTHER" id="PTHR11668">
    <property type="entry name" value="SERINE/THREONINE PROTEIN PHOSPHATASE"/>
    <property type="match status" value="1"/>
</dbReference>
<keyword evidence="5" id="KW-0464">Manganese</keyword>
<dbReference type="EMBL" id="MLAK01000365">
    <property type="protein sequence ID" value="OHT14457.1"/>
    <property type="molecule type" value="Genomic_DNA"/>
</dbReference>
<dbReference type="GO" id="GO:0005634">
    <property type="term" value="C:nucleus"/>
    <property type="evidence" value="ECO:0007669"/>
    <property type="project" value="TreeGrafter"/>
</dbReference>
<keyword evidence="2" id="KW-0479">Metal-binding</keyword>
<evidence type="ECO:0000256" key="6">
    <source>
        <dbReference type="ARBA" id="ARBA00047761"/>
    </source>
</evidence>
<comment type="catalytic activity">
    <reaction evidence="6">
        <text>O-phospho-L-seryl-[protein] + H2O = L-seryl-[protein] + phosphate</text>
        <dbReference type="Rhea" id="RHEA:20629"/>
        <dbReference type="Rhea" id="RHEA-COMP:9863"/>
        <dbReference type="Rhea" id="RHEA-COMP:11604"/>
        <dbReference type="ChEBI" id="CHEBI:15377"/>
        <dbReference type="ChEBI" id="CHEBI:29999"/>
        <dbReference type="ChEBI" id="CHEBI:43474"/>
        <dbReference type="ChEBI" id="CHEBI:83421"/>
        <dbReference type="EC" id="3.1.3.16"/>
    </reaction>
</comment>
<organism evidence="10 11">
    <name type="scientific">Tritrichomonas foetus</name>
    <dbReference type="NCBI Taxonomy" id="1144522"/>
    <lineage>
        <taxon>Eukaryota</taxon>
        <taxon>Metamonada</taxon>
        <taxon>Parabasalia</taxon>
        <taxon>Tritrichomonadida</taxon>
        <taxon>Tritrichomonadidae</taxon>
        <taxon>Tritrichomonas</taxon>
    </lineage>
</organism>
<evidence type="ECO:0000313" key="10">
    <source>
        <dbReference type="EMBL" id="OHT14457.1"/>
    </source>
</evidence>
<evidence type="ECO:0000259" key="9">
    <source>
        <dbReference type="PROSITE" id="PS00125"/>
    </source>
</evidence>
<evidence type="ECO:0000256" key="3">
    <source>
        <dbReference type="ARBA" id="ARBA00022801"/>
    </source>
</evidence>
<dbReference type="GO" id="GO:0004722">
    <property type="term" value="F:protein serine/threonine phosphatase activity"/>
    <property type="evidence" value="ECO:0007669"/>
    <property type="project" value="UniProtKB-EC"/>
</dbReference>
<dbReference type="Pfam" id="PF00149">
    <property type="entry name" value="Metallophos"/>
    <property type="match status" value="1"/>
</dbReference>
<dbReference type="PANTHER" id="PTHR11668:SF300">
    <property type="entry name" value="SERINE_THREONINE-PROTEIN PHOSPHATASE"/>
    <property type="match status" value="1"/>
</dbReference>
<keyword evidence="4" id="KW-0904">Protein phosphatase</keyword>
<evidence type="ECO:0000256" key="5">
    <source>
        <dbReference type="ARBA" id="ARBA00023211"/>
    </source>
</evidence>
<dbReference type="InterPro" id="IPR006186">
    <property type="entry name" value="Ser/Thr-sp_prot-phosphatase"/>
</dbReference>